<dbReference type="SUPFAM" id="SSF63829">
    <property type="entry name" value="Calcium-dependent phosphotriesterase"/>
    <property type="match status" value="1"/>
</dbReference>
<feature type="domain" description="SMP-30/Gluconolactonase/LRE-like region" evidence="2">
    <location>
        <begin position="88"/>
        <end position="254"/>
    </location>
</feature>
<evidence type="ECO:0000256" key="1">
    <source>
        <dbReference type="SAM" id="SignalP"/>
    </source>
</evidence>
<comment type="caution">
    <text evidence="3">The sequence shown here is derived from an EMBL/GenBank/DDBJ whole genome shotgun (WGS) entry which is preliminary data.</text>
</comment>
<proteinExistence type="predicted"/>
<dbReference type="InterPro" id="IPR011042">
    <property type="entry name" value="6-blade_b-propeller_TolB-like"/>
</dbReference>
<protein>
    <submittedName>
        <fullName evidence="3">SMP-30/gluconolactonase/LRE family protein</fullName>
    </submittedName>
</protein>
<dbReference type="Gene3D" id="2.120.10.30">
    <property type="entry name" value="TolB, C-terminal domain"/>
    <property type="match status" value="1"/>
</dbReference>
<evidence type="ECO:0000313" key="4">
    <source>
        <dbReference type="Proteomes" id="UP001560685"/>
    </source>
</evidence>
<name>A0ABV3ZBH0_9PROT</name>
<accession>A0ABV3ZBH0</accession>
<organism evidence="3 4">
    <name type="scientific">Hyphococcus lacteus</name>
    <dbReference type="NCBI Taxonomy" id="3143536"/>
    <lineage>
        <taxon>Bacteria</taxon>
        <taxon>Pseudomonadati</taxon>
        <taxon>Pseudomonadota</taxon>
        <taxon>Alphaproteobacteria</taxon>
        <taxon>Parvularculales</taxon>
        <taxon>Parvularculaceae</taxon>
        <taxon>Hyphococcus</taxon>
    </lineage>
</organism>
<dbReference type="PROSITE" id="PS51257">
    <property type="entry name" value="PROKAR_LIPOPROTEIN"/>
    <property type="match status" value="1"/>
</dbReference>
<reference evidence="3 4" key="1">
    <citation type="submission" date="2024-05" db="EMBL/GenBank/DDBJ databases">
        <title>Three bacterial strains, DH-69, EH-24, and ECK-19 isolated from coastal sediments.</title>
        <authorList>
            <person name="Ye Y.-Q."/>
            <person name="Du Z.-J."/>
        </authorList>
    </citation>
    <scope>NUCLEOTIDE SEQUENCE [LARGE SCALE GENOMIC DNA]</scope>
    <source>
        <strain evidence="3 4">ECK-19</strain>
    </source>
</reference>
<sequence length="295" mass="31361">MKFGIGLLALCLSASCATITPLESMAPLELSDVGFHHSEAARYDPVSDRYFVSNLGARGTENDGFISIVDPTGTVNDLRWIAGGVDGVELYEPLGMYVKGDVLYVADITAVRMFDRVSGTSIGAIQIEGATRPNDLAVDNEGTIFLTDSGGDETPGALYRISPSGEVTYFVQRSDDLVRPNGVAITTDGQVVHGGLLGDELIYRDRATASIISKRRLPTGRIDGIVALADGSLLVASQNGHNVYHVPSNSEKTPVIVADGIDVPAAIGFDTKRGRVLIPQIRKSSVTVVEVVKNE</sequence>
<evidence type="ECO:0000259" key="2">
    <source>
        <dbReference type="Pfam" id="PF08450"/>
    </source>
</evidence>
<dbReference type="Pfam" id="PF08450">
    <property type="entry name" value="SGL"/>
    <property type="match status" value="1"/>
</dbReference>
<gene>
    <name evidence="3" type="ORF">ABFZ84_14345</name>
</gene>
<keyword evidence="4" id="KW-1185">Reference proteome</keyword>
<feature type="signal peptide" evidence="1">
    <location>
        <begin position="1"/>
        <end position="19"/>
    </location>
</feature>
<evidence type="ECO:0000313" key="3">
    <source>
        <dbReference type="EMBL" id="MEX6634727.1"/>
    </source>
</evidence>
<dbReference type="EMBL" id="JBEHZE010000002">
    <property type="protein sequence ID" value="MEX6634727.1"/>
    <property type="molecule type" value="Genomic_DNA"/>
</dbReference>
<dbReference type="InterPro" id="IPR013658">
    <property type="entry name" value="SGL"/>
</dbReference>
<feature type="chain" id="PRO_5046122280" evidence="1">
    <location>
        <begin position="20"/>
        <end position="295"/>
    </location>
</feature>
<dbReference type="Proteomes" id="UP001560685">
    <property type="component" value="Unassembled WGS sequence"/>
</dbReference>
<keyword evidence="1" id="KW-0732">Signal</keyword>
<dbReference type="RefSeq" id="WP_369314768.1">
    <property type="nucleotide sequence ID" value="NZ_JBEHZE010000002.1"/>
</dbReference>